<dbReference type="FunCoup" id="W4JQH5">
    <property type="interactions" value="9"/>
</dbReference>
<dbReference type="PANTHER" id="PTHR10972:SF212">
    <property type="entry name" value="OXYSTEROL-BINDING PROTEIN-LIKE PROTEIN 1"/>
    <property type="match status" value="1"/>
</dbReference>
<dbReference type="GO" id="GO:0016020">
    <property type="term" value="C:membrane"/>
    <property type="evidence" value="ECO:0007669"/>
    <property type="project" value="TreeGrafter"/>
</dbReference>
<dbReference type="eggNOG" id="KOG2210">
    <property type="taxonomic scope" value="Eukaryota"/>
</dbReference>
<evidence type="ECO:0000256" key="2">
    <source>
        <dbReference type="RuleBase" id="RU003844"/>
    </source>
</evidence>
<dbReference type="GO" id="GO:0032934">
    <property type="term" value="F:sterol binding"/>
    <property type="evidence" value="ECO:0007669"/>
    <property type="project" value="TreeGrafter"/>
</dbReference>
<dbReference type="SUPFAM" id="SSF144000">
    <property type="entry name" value="Oxysterol-binding protein-like"/>
    <property type="match status" value="1"/>
</dbReference>
<dbReference type="GO" id="GO:0005829">
    <property type="term" value="C:cytosol"/>
    <property type="evidence" value="ECO:0007669"/>
    <property type="project" value="TreeGrafter"/>
</dbReference>
<dbReference type="RefSeq" id="XP_009552029.1">
    <property type="nucleotide sequence ID" value="XM_009553734.1"/>
</dbReference>
<dbReference type="Proteomes" id="UP000030671">
    <property type="component" value="Unassembled WGS sequence"/>
</dbReference>
<gene>
    <name evidence="4" type="ORF">HETIRDRAFT_481260</name>
</gene>
<feature type="region of interest" description="Disordered" evidence="3">
    <location>
        <begin position="474"/>
        <end position="497"/>
    </location>
</feature>
<dbReference type="HOGENOM" id="CLU_029722_0_0_1"/>
<dbReference type="InterPro" id="IPR037239">
    <property type="entry name" value="OSBP_sf"/>
</dbReference>
<proteinExistence type="inferred from homology"/>
<evidence type="ECO:0000313" key="5">
    <source>
        <dbReference type="Proteomes" id="UP000030671"/>
    </source>
</evidence>
<keyword evidence="5" id="KW-1185">Reference proteome</keyword>
<dbReference type="Gene3D" id="2.40.160.120">
    <property type="match status" value="1"/>
</dbReference>
<dbReference type="Gene3D" id="3.30.70.3490">
    <property type="match status" value="1"/>
</dbReference>
<dbReference type="PROSITE" id="PS01013">
    <property type="entry name" value="OSBP"/>
    <property type="match status" value="1"/>
</dbReference>
<protein>
    <recommendedName>
        <fullName evidence="6">Oxysterol-binding protein</fullName>
    </recommendedName>
</protein>
<comment type="similarity">
    <text evidence="1 2">Belongs to the OSBP family.</text>
</comment>
<evidence type="ECO:0000313" key="4">
    <source>
        <dbReference type="EMBL" id="ETW75773.1"/>
    </source>
</evidence>
<sequence>MAAPAHEVVLASKDNDAAAVADEDAPGPAISLPEDTGEGGKLSMIVQLVKKCFGVKDIAAMRLSLPASLLEPIPNLEYWHYLDRPDLINDSEDPFDRMLAVLRFTFSKDLRHIRGKVCKPYNSVLGEHFRSHWDVLPGWSTSAVQSTAAPSPASTSTVESNVDARLSNLSLAETDGQTAASSEQPESDDPRAPHVRVVYLTEQVSHHPPISAFYATCPARGVALAGVDQISAKVTSTATVRIGPGHANKGIFVLVQGGHGAGEQYQITHPVAQVNGILRGSFYVTVGESTIITCTGGRGFDGKQLRAVIEYKEESWLGKPQFAVEGVIHTYTPGATEHEEWTRVKHVPRECALAYLDGAWRHKVRWRRAGAAGGKEEWSTLMDLSTLHVVPKAVRPLERQLPNESRRLWERVTTKLVSKEFGEATRHKHAIEQKQREDAAERKRKGVEFVPRYFEKDIESGVPRLTLDGEAAIEEELKEDPAYTPEDAHSTMPVAAP</sequence>
<evidence type="ECO:0000256" key="1">
    <source>
        <dbReference type="ARBA" id="ARBA00008842"/>
    </source>
</evidence>
<reference evidence="4 5" key="1">
    <citation type="journal article" date="2012" name="New Phytol.">
        <title>Insight into trade-off between wood decay and parasitism from the genome of a fungal forest pathogen.</title>
        <authorList>
            <person name="Olson A."/>
            <person name="Aerts A."/>
            <person name="Asiegbu F."/>
            <person name="Belbahri L."/>
            <person name="Bouzid O."/>
            <person name="Broberg A."/>
            <person name="Canback B."/>
            <person name="Coutinho P.M."/>
            <person name="Cullen D."/>
            <person name="Dalman K."/>
            <person name="Deflorio G."/>
            <person name="van Diepen L.T."/>
            <person name="Dunand C."/>
            <person name="Duplessis S."/>
            <person name="Durling M."/>
            <person name="Gonthier P."/>
            <person name="Grimwood J."/>
            <person name="Fossdal C.G."/>
            <person name="Hansson D."/>
            <person name="Henrissat B."/>
            <person name="Hietala A."/>
            <person name="Himmelstrand K."/>
            <person name="Hoffmeister D."/>
            <person name="Hogberg N."/>
            <person name="James T.Y."/>
            <person name="Karlsson M."/>
            <person name="Kohler A."/>
            <person name="Kues U."/>
            <person name="Lee Y.H."/>
            <person name="Lin Y.C."/>
            <person name="Lind M."/>
            <person name="Lindquist E."/>
            <person name="Lombard V."/>
            <person name="Lucas S."/>
            <person name="Lunden K."/>
            <person name="Morin E."/>
            <person name="Murat C."/>
            <person name="Park J."/>
            <person name="Raffaello T."/>
            <person name="Rouze P."/>
            <person name="Salamov A."/>
            <person name="Schmutz J."/>
            <person name="Solheim H."/>
            <person name="Stahlberg J."/>
            <person name="Velez H."/>
            <person name="de Vries R.P."/>
            <person name="Wiebenga A."/>
            <person name="Woodward S."/>
            <person name="Yakovlev I."/>
            <person name="Garbelotto M."/>
            <person name="Martin F."/>
            <person name="Grigoriev I.V."/>
            <person name="Stenlid J."/>
        </authorList>
    </citation>
    <scope>NUCLEOTIDE SEQUENCE [LARGE SCALE GENOMIC DNA]</scope>
    <source>
        <strain evidence="4 5">TC 32-1</strain>
    </source>
</reference>
<accession>W4JQH5</accession>
<feature type="region of interest" description="Disordered" evidence="3">
    <location>
        <begin position="173"/>
        <end position="192"/>
    </location>
</feature>
<dbReference type="InterPro" id="IPR018494">
    <property type="entry name" value="Oxysterol-bd_CS"/>
</dbReference>
<dbReference type="GeneID" id="20677966"/>
<feature type="compositionally biased region" description="Polar residues" evidence="3">
    <location>
        <begin position="173"/>
        <end position="184"/>
    </location>
</feature>
<dbReference type="KEGG" id="hir:HETIRDRAFT_481260"/>
<dbReference type="Pfam" id="PF01237">
    <property type="entry name" value="Oxysterol_BP"/>
    <property type="match status" value="1"/>
</dbReference>
<dbReference type="OrthoDB" id="48057at2759"/>
<dbReference type="PANTHER" id="PTHR10972">
    <property type="entry name" value="OXYSTEROL-BINDING PROTEIN-RELATED"/>
    <property type="match status" value="1"/>
</dbReference>
<dbReference type="EMBL" id="KI925465">
    <property type="protein sequence ID" value="ETW75773.1"/>
    <property type="molecule type" value="Genomic_DNA"/>
</dbReference>
<dbReference type="InterPro" id="IPR000648">
    <property type="entry name" value="Oxysterol-bd"/>
</dbReference>
<evidence type="ECO:0000256" key="3">
    <source>
        <dbReference type="SAM" id="MobiDB-lite"/>
    </source>
</evidence>
<dbReference type="AlphaFoldDB" id="W4JQH5"/>
<organism evidence="4 5">
    <name type="scientific">Heterobasidion irregulare (strain TC 32-1)</name>
    <dbReference type="NCBI Taxonomy" id="747525"/>
    <lineage>
        <taxon>Eukaryota</taxon>
        <taxon>Fungi</taxon>
        <taxon>Dikarya</taxon>
        <taxon>Basidiomycota</taxon>
        <taxon>Agaricomycotina</taxon>
        <taxon>Agaricomycetes</taxon>
        <taxon>Russulales</taxon>
        <taxon>Bondarzewiaceae</taxon>
        <taxon>Heterobasidion</taxon>
        <taxon>Heterobasidion annosum species complex</taxon>
    </lineage>
</organism>
<evidence type="ECO:0008006" key="6">
    <source>
        <dbReference type="Google" id="ProtNLM"/>
    </source>
</evidence>
<name>W4JQH5_HETIT</name>
<dbReference type="InParanoid" id="W4JQH5"/>